<dbReference type="Proteomes" id="UP000886501">
    <property type="component" value="Unassembled WGS sequence"/>
</dbReference>
<sequence>MVAHSPRNLQDHLYASFLEGSTADVALHISGSWHAVYKLHRVVLIQAEFFRRLFTAGFSESRFRQRPSRCGGPEPIHIHFSDPNITRPAFEICISRLYGGGPQLYVPSILIPTPLYPLTSSFPNYTEPEATPPGYHPVTPRFLLSLLATAIYLSIPSVTGQSLRHILTTVGPTTVIRYLNFAIGKGIGPEEENAPEAAVGLEHLAEIAKPDTADVASISSRLSCLPMDDDETRKEDPAEAAYDEDCDEESTDERHFIYGGVSDKVGEAAACWLTRWGYDMLTYEEEESSSPVIISASPLKKHSCSAFSSVMSAQTFQSIPLIWRRGGLDPRWVRAILSSDLLFVRGERERYEMAKAVLELRRKGGIDEEEEKEFVDLFENGIYFMHMSTEDLMLISHDVSRTTGRPYVSTNRLYSSHWKQSELRLKVGSAVRDKELGITCFTSEMTIPPDVASPPPTPYWVVASDSSERIGDATGLENATMDQLFTGLPHDDNKKAIPANTSEVNFFGIFPPLQNAVTAAHFDPESRRKWSPFPPIRFGVEFWDVDCLKEKTRMHSHTIWYAGSLYNSYVQVIRKKGVQLGVYLHRQSHIDPLPSFSVPSPRRSEFPRTTSFRPHSNSFSSTIQSTDPCRFPTPPSASTLTLGGGRSTTPVSAQPGSPTSSSPPSGNRTTSPVNHPTQPYRDPRSAISAYFSISCASATGASVTRFSSGPDTFAISQSWGWKSSTLRTEEFLELGDDGQPLPIGLVDVGAGKLVSLRATIVIGII</sequence>
<gene>
    <name evidence="1" type="ORF">BDM02DRAFT_3184031</name>
</gene>
<name>A0ACB6ZRB0_THEGA</name>
<protein>
    <submittedName>
        <fullName evidence="1">Uncharacterized protein</fullName>
    </submittedName>
</protein>
<comment type="caution">
    <text evidence="1">The sequence shown here is derived from an EMBL/GenBank/DDBJ whole genome shotgun (WGS) entry which is preliminary data.</text>
</comment>
<organism evidence="1 2">
    <name type="scientific">Thelephora ganbajun</name>
    <name type="common">Ganba fungus</name>
    <dbReference type="NCBI Taxonomy" id="370292"/>
    <lineage>
        <taxon>Eukaryota</taxon>
        <taxon>Fungi</taxon>
        <taxon>Dikarya</taxon>
        <taxon>Basidiomycota</taxon>
        <taxon>Agaricomycotina</taxon>
        <taxon>Agaricomycetes</taxon>
        <taxon>Thelephorales</taxon>
        <taxon>Thelephoraceae</taxon>
        <taxon>Thelephora</taxon>
    </lineage>
</organism>
<reference evidence="1" key="1">
    <citation type="submission" date="2019-10" db="EMBL/GenBank/DDBJ databases">
        <authorList>
            <consortium name="DOE Joint Genome Institute"/>
            <person name="Kuo A."/>
            <person name="Miyauchi S."/>
            <person name="Kiss E."/>
            <person name="Drula E."/>
            <person name="Kohler A."/>
            <person name="Sanchez-Garcia M."/>
            <person name="Andreopoulos B."/>
            <person name="Barry K.W."/>
            <person name="Bonito G."/>
            <person name="Buee M."/>
            <person name="Carver A."/>
            <person name="Chen C."/>
            <person name="Cichocki N."/>
            <person name="Clum A."/>
            <person name="Culley D."/>
            <person name="Crous P.W."/>
            <person name="Fauchery L."/>
            <person name="Girlanda M."/>
            <person name="Hayes R."/>
            <person name="Keri Z."/>
            <person name="Labutti K."/>
            <person name="Lipzen A."/>
            <person name="Lombard V."/>
            <person name="Magnuson J."/>
            <person name="Maillard F."/>
            <person name="Morin E."/>
            <person name="Murat C."/>
            <person name="Nolan M."/>
            <person name="Ohm R."/>
            <person name="Pangilinan J."/>
            <person name="Pereira M."/>
            <person name="Perotto S."/>
            <person name="Peter M."/>
            <person name="Riley R."/>
            <person name="Sitrit Y."/>
            <person name="Stielow B."/>
            <person name="Szollosi G."/>
            <person name="Zifcakova L."/>
            <person name="Stursova M."/>
            <person name="Spatafora J.W."/>
            <person name="Tedersoo L."/>
            <person name="Vaario L.-M."/>
            <person name="Yamada A."/>
            <person name="Yan M."/>
            <person name="Wang P."/>
            <person name="Xu J."/>
            <person name="Bruns T."/>
            <person name="Baldrian P."/>
            <person name="Vilgalys R."/>
            <person name="Henrissat B."/>
            <person name="Grigoriev I.V."/>
            <person name="Hibbett D."/>
            <person name="Nagy L.G."/>
            <person name="Martin F.M."/>
        </authorList>
    </citation>
    <scope>NUCLEOTIDE SEQUENCE</scope>
    <source>
        <strain evidence="1">P2</strain>
    </source>
</reference>
<proteinExistence type="predicted"/>
<accession>A0ACB6ZRB0</accession>
<evidence type="ECO:0000313" key="1">
    <source>
        <dbReference type="EMBL" id="KAF9652044.1"/>
    </source>
</evidence>
<dbReference type="EMBL" id="MU117971">
    <property type="protein sequence ID" value="KAF9652044.1"/>
    <property type="molecule type" value="Genomic_DNA"/>
</dbReference>
<keyword evidence="2" id="KW-1185">Reference proteome</keyword>
<reference evidence="1" key="2">
    <citation type="journal article" date="2020" name="Nat. Commun.">
        <title>Large-scale genome sequencing of mycorrhizal fungi provides insights into the early evolution of symbiotic traits.</title>
        <authorList>
            <person name="Miyauchi S."/>
            <person name="Kiss E."/>
            <person name="Kuo A."/>
            <person name="Drula E."/>
            <person name="Kohler A."/>
            <person name="Sanchez-Garcia M."/>
            <person name="Morin E."/>
            <person name="Andreopoulos B."/>
            <person name="Barry K.W."/>
            <person name="Bonito G."/>
            <person name="Buee M."/>
            <person name="Carver A."/>
            <person name="Chen C."/>
            <person name="Cichocki N."/>
            <person name="Clum A."/>
            <person name="Culley D."/>
            <person name="Crous P.W."/>
            <person name="Fauchery L."/>
            <person name="Girlanda M."/>
            <person name="Hayes R.D."/>
            <person name="Keri Z."/>
            <person name="LaButti K."/>
            <person name="Lipzen A."/>
            <person name="Lombard V."/>
            <person name="Magnuson J."/>
            <person name="Maillard F."/>
            <person name="Murat C."/>
            <person name="Nolan M."/>
            <person name="Ohm R.A."/>
            <person name="Pangilinan J."/>
            <person name="Pereira M.F."/>
            <person name="Perotto S."/>
            <person name="Peter M."/>
            <person name="Pfister S."/>
            <person name="Riley R."/>
            <person name="Sitrit Y."/>
            <person name="Stielow J.B."/>
            <person name="Szollosi G."/>
            <person name="Zifcakova L."/>
            <person name="Stursova M."/>
            <person name="Spatafora J.W."/>
            <person name="Tedersoo L."/>
            <person name="Vaario L.M."/>
            <person name="Yamada A."/>
            <person name="Yan M."/>
            <person name="Wang P."/>
            <person name="Xu J."/>
            <person name="Bruns T."/>
            <person name="Baldrian P."/>
            <person name="Vilgalys R."/>
            <person name="Dunand C."/>
            <person name="Henrissat B."/>
            <person name="Grigoriev I.V."/>
            <person name="Hibbett D."/>
            <person name="Nagy L.G."/>
            <person name="Martin F.M."/>
        </authorList>
    </citation>
    <scope>NUCLEOTIDE SEQUENCE</scope>
    <source>
        <strain evidence="1">P2</strain>
    </source>
</reference>
<evidence type="ECO:0000313" key="2">
    <source>
        <dbReference type="Proteomes" id="UP000886501"/>
    </source>
</evidence>